<dbReference type="SUPFAM" id="SSF53790">
    <property type="entry name" value="Tetrapyrrole methylase"/>
    <property type="match status" value="1"/>
</dbReference>
<dbReference type="OrthoDB" id="9809084at2"/>
<evidence type="ECO:0000256" key="6">
    <source>
        <dbReference type="HAMAP-Rule" id="MF_01877"/>
    </source>
</evidence>
<comment type="catalytic activity">
    <reaction evidence="6">
        <text>cytidine(1402) in 16S rRNA + S-adenosyl-L-methionine = 2'-O-methylcytidine(1402) in 16S rRNA + S-adenosyl-L-homocysteine + H(+)</text>
        <dbReference type="Rhea" id="RHEA:42924"/>
        <dbReference type="Rhea" id="RHEA-COMP:10285"/>
        <dbReference type="Rhea" id="RHEA-COMP:10286"/>
        <dbReference type="ChEBI" id="CHEBI:15378"/>
        <dbReference type="ChEBI" id="CHEBI:57856"/>
        <dbReference type="ChEBI" id="CHEBI:59789"/>
        <dbReference type="ChEBI" id="CHEBI:74495"/>
        <dbReference type="ChEBI" id="CHEBI:82748"/>
        <dbReference type="EC" id="2.1.1.198"/>
    </reaction>
</comment>
<keyword evidence="4 6" id="KW-0808">Transferase</keyword>
<dbReference type="InterPro" id="IPR018063">
    <property type="entry name" value="SAM_MeTrfase_RsmI_CS"/>
</dbReference>
<dbReference type="KEGG" id="rbc:BN938_2048"/>
<dbReference type="InterPro" id="IPR014777">
    <property type="entry name" value="4pyrrole_Mease_sub1"/>
</dbReference>
<dbReference type="EMBL" id="HG934468">
    <property type="protein sequence ID" value="CDN32121.1"/>
    <property type="molecule type" value="Genomic_DNA"/>
</dbReference>
<dbReference type="GO" id="GO:0070677">
    <property type="term" value="F:rRNA (cytosine-2'-O-)-methyltransferase activity"/>
    <property type="evidence" value="ECO:0007669"/>
    <property type="project" value="UniProtKB-UniRule"/>
</dbReference>
<dbReference type="PROSITE" id="PS01296">
    <property type="entry name" value="RSMI"/>
    <property type="match status" value="1"/>
</dbReference>
<organism evidence="8 9">
    <name type="scientific">Mucinivorans hirudinis</name>
    <dbReference type="NCBI Taxonomy" id="1433126"/>
    <lineage>
        <taxon>Bacteria</taxon>
        <taxon>Pseudomonadati</taxon>
        <taxon>Bacteroidota</taxon>
        <taxon>Bacteroidia</taxon>
        <taxon>Bacteroidales</taxon>
        <taxon>Rikenellaceae</taxon>
        <taxon>Mucinivorans</taxon>
    </lineage>
</organism>
<keyword evidence="2 6" id="KW-0698">rRNA processing</keyword>
<dbReference type="FunFam" id="3.30.950.10:FF:000002">
    <property type="entry name" value="Ribosomal RNA small subunit methyltransferase I"/>
    <property type="match status" value="1"/>
</dbReference>
<reference evidence="8 9" key="1">
    <citation type="journal article" date="2015" name="Genome Announc.">
        <title>Complete Genome Sequence of the Novel Leech Symbiont Mucinivorans hirudinis M3T.</title>
        <authorList>
            <person name="Nelson M.C."/>
            <person name="Bomar L."/>
            <person name="Graf J."/>
        </authorList>
    </citation>
    <scope>NUCLEOTIDE SEQUENCE [LARGE SCALE GENOMIC DNA]</scope>
    <source>
        <strain evidence="9">M3</strain>
    </source>
</reference>
<dbReference type="InterPro" id="IPR000878">
    <property type="entry name" value="4pyrrol_Mease"/>
</dbReference>
<dbReference type="NCBIfam" id="TIGR00096">
    <property type="entry name" value="16S rRNA (cytidine(1402)-2'-O)-methyltransferase"/>
    <property type="match status" value="1"/>
</dbReference>
<sequence length="223" mass="24459">MKLYVIPTPVGNLEDITLRAARLLGEVDYIVAEDTRTSGVLLKHLNVNKPMGSFHKFNEHGTVDAVVARMSAGQTVALISDAGTPSISDPGYLLVRRAVDAGITVECLPGATAFVPALVVSGLPSDKFVFEGFLPVKKGRQTLLAKLCTQERTMIFYESPHRLVKTLQQFAEFFGAERECSVSREISKKFEQTIRGTLTEVAEYFSNNDPRGEIVVVVKGLKE</sequence>
<proteinExistence type="inferred from homology"/>
<evidence type="ECO:0000313" key="9">
    <source>
        <dbReference type="Proteomes" id="UP000027616"/>
    </source>
</evidence>
<keyword evidence="5 6" id="KW-0949">S-adenosyl-L-methionine</keyword>
<evidence type="ECO:0000256" key="5">
    <source>
        <dbReference type="ARBA" id="ARBA00022691"/>
    </source>
</evidence>
<comment type="subcellular location">
    <subcellularLocation>
        <location evidence="6">Cytoplasm</location>
    </subcellularLocation>
</comment>
<keyword evidence="9" id="KW-1185">Reference proteome</keyword>
<evidence type="ECO:0000313" key="8">
    <source>
        <dbReference type="EMBL" id="CDN32121.1"/>
    </source>
</evidence>
<dbReference type="PANTHER" id="PTHR46111:SF1">
    <property type="entry name" value="RIBOSOMAL RNA SMALL SUBUNIT METHYLTRANSFERASE I"/>
    <property type="match status" value="1"/>
</dbReference>
<evidence type="ECO:0000256" key="3">
    <source>
        <dbReference type="ARBA" id="ARBA00022603"/>
    </source>
</evidence>
<dbReference type="HOGENOM" id="CLU_044779_4_0_10"/>
<dbReference type="FunFam" id="3.40.1010.10:FF:000007">
    <property type="entry name" value="Ribosomal RNA small subunit methyltransferase I"/>
    <property type="match status" value="1"/>
</dbReference>
<dbReference type="InterPro" id="IPR008189">
    <property type="entry name" value="rRNA_ssu_MeTfrase_I"/>
</dbReference>
<name>A0A060R955_9BACT</name>
<evidence type="ECO:0000256" key="1">
    <source>
        <dbReference type="ARBA" id="ARBA00022490"/>
    </source>
</evidence>
<keyword evidence="1 6" id="KW-0963">Cytoplasm</keyword>
<dbReference type="eggNOG" id="COG0313">
    <property type="taxonomic scope" value="Bacteria"/>
</dbReference>
<accession>A0A060R955</accession>
<dbReference type="Pfam" id="PF00590">
    <property type="entry name" value="TP_methylase"/>
    <property type="match status" value="1"/>
</dbReference>
<dbReference type="GO" id="GO:0005737">
    <property type="term" value="C:cytoplasm"/>
    <property type="evidence" value="ECO:0007669"/>
    <property type="project" value="UniProtKB-SubCell"/>
</dbReference>
<gene>
    <name evidence="6" type="primary">rsmI</name>
    <name evidence="8" type="ORF">BN938_2048</name>
</gene>
<dbReference type="PANTHER" id="PTHR46111">
    <property type="entry name" value="RIBOSOMAL RNA SMALL SUBUNIT METHYLTRANSFERASE I"/>
    <property type="match status" value="1"/>
</dbReference>
<evidence type="ECO:0000256" key="2">
    <source>
        <dbReference type="ARBA" id="ARBA00022552"/>
    </source>
</evidence>
<dbReference type="Gene3D" id="3.40.1010.10">
    <property type="entry name" value="Cobalt-precorrin-4 Transmethylase, Domain 1"/>
    <property type="match status" value="1"/>
</dbReference>
<comment type="function">
    <text evidence="6">Catalyzes the 2'-O-methylation of the ribose of cytidine 1402 (C1402) in 16S rRNA.</text>
</comment>
<dbReference type="Proteomes" id="UP000027616">
    <property type="component" value="Chromosome I"/>
</dbReference>
<comment type="similarity">
    <text evidence="6">Belongs to the methyltransferase superfamily. RsmI family.</text>
</comment>
<dbReference type="PATRIC" id="fig|1433126.3.peg.2021"/>
<dbReference type="HAMAP" id="MF_01877">
    <property type="entry name" value="16SrRNA_methyltr_I"/>
    <property type="match status" value="1"/>
</dbReference>
<keyword evidence="3 6" id="KW-0489">Methyltransferase</keyword>
<dbReference type="CDD" id="cd11648">
    <property type="entry name" value="RsmI"/>
    <property type="match status" value="1"/>
</dbReference>
<evidence type="ECO:0000259" key="7">
    <source>
        <dbReference type="Pfam" id="PF00590"/>
    </source>
</evidence>
<dbReference type="STRING" id="1433126.BN938_2048"/>
<dbReference type="InterPro" id="IPR035996">
    <property type="entry name" value="4pyrrol_Methylase_sf"/>
</dbReference>
<feature type="domain" description="Tetrapyrrole methylase" evidence="7">
    <location>
        <begin position="2"/>
        <end position="201"/>
    </location>
</feature>
<dbReference type="EC" id="2.1.1.198" evidence="6"/>
<dbReference type="Gene3D" id="3.30.950.10">
    <property type="entry name" value="Methyltransferase, Cobalt-precorrin-4 Transmethylase, Domain 2"/>
    <property type="match status" value="1"/>
</dbReference>
<protein>
    <recommendedName>
        <fullName evidence="6">Ribosomal RNA small subunit methyltransferase I</fullName>
        <ecNumber evidence="6">2.1.1.198</ecNumber>
    </recommendedName>
    <alternativeName>
        <fullName evidence="6">16S rRNA 2'-O-ribose C1402 methyltransferase</fullName>
    </alternativeName>
    <alternativeName>
        <fullName evidence="6">rRNA (cytidine-2'-O-)-methyltransferase RsmI</fullName>
    </alternativeName>
</protein>
<evidence type="ECO:0000256" key="4">
    <source>
        <dbReference type="ARBA" id="ARBA00022679"/>
    </source>
</evidence>
<dbReference type="AlphaFoldDB" id="A0A060R955"/>
<dbReference type="InterPro" id="IPR014776">
    <property type="entry name" value="4pyrrole_Mease_sub2"/>
</dbReference>
<dbReference type="PIRSF" id="PIRSF005917">
    <property type="entry name" value="MTase_YraL"/>
    <property type="match status" value="1"/>
</dbReference>